<keyword evidence="1" id="KW-0812">Transmembrane</keyword>
<dbReference type="RefSeq" id="WP_012163230.1">
    <property type="nucleotide sequence ID" value="NC_009925.1"/>
</dbReference>
<accession>B0C9A2</accession>
<name>B0C9A2_ACAM1</name>
<evidence type="ECO:0000313" key="2">
    <source>
        <dbReference type="EMBL" id="ABW27783.1"/>
    </source>
</evidence>
<dbReference type="Pfam" id="PF04955">
    <property type="entry name" value="HupE_UreJ"/>
    <property type="match status" value="1"/>
</dbReference>
<evidence type="ECO:0000256" key="1">
    <source>
        <dbReference type="SAM" id="Phobius"/>
    </source>
</evidence>
<dbReference type="PIRSF" id="PIRSF016919">
    <property type="entry name" value="HupE_UreJ"/>
    <property type="match status" value="1"/>
</dbReference>
<dbReference type="Proteomes" id="UP000000268">
    <property type="component" value="Chromosome"/>
</dbReference>
<proteinExistence type="predicted"/>
<dbReference type="InterPro" id="IPR007038">
    <property type="entry name" value="HupE_UreJ"/>
</dbReference>
<feature type="transmembrane region" description="Helical" evidence="1">
    <location>
        <begin position="161"/>
        <end position="181"/>
    </location>
</feature>
<organism evidence="2 3">
    <name type="scientific">Acaryochloris marina (strain MBIC 11017)</name>
    <dbReference type="NCBI Taxonomy" id="329726"/>
    <lineage>
        <taxon>Bacteria</taxon>
        <taxon>Bacillati</taxon>
        <taxon>Cyanobacteriota</taxon>
        <taxon>Cyanophyceae</taxon>
        <taxon>Acaryochloridales</taxon>
        <taxon>Acaryochloridaceae</taxon>
        <taxon>Acaryochloris</taxon>
    </lineage>
</organism>
<evidence type="ECO:0000313" key="3">
    <source>
        <dbReference type="Proteomes" id="UP000000268"/>
    </source>
</evidence>
<feature type="transmembrane region" description="Helical" evidence="1">
    <location>
        <begin position="193"/>
        <end position="211"/>
    </location>
</feature>
<keyword evidence="3" id="KW-1185">Reference proteome</keyword>
<dbReference type="STRING" id="329726.AM1_2783"/>
<reference evidence="2 3" key="1">
    <citation type="journal article" date="2008" name="Proc. Natl. Acad. Sci. U.S.A.">
        <title>Niche adaptation and genome expansion in the chlorophyll d-producing cyanobacterium Acaryochloris marina.</title>
        <authorList>
            <person name="Swingley W.D."/>
            <person name="Chen M."/>
            <person name="Cheung P.C."/>
            <person name="Conrad A.L."/>
            <person name="Dejesa L.C."/>
            <person name="Hao J."/>
            <person name="Honchak B.M."/>
            <person name="Karbach L.E."/>
            <person name="Kurdoglu A."/>
            <person name="Lahiri S."/>
            <person name="Mastrian S.D."/>
            <person name="Miyashita H."/>
            <person name="Page L."/>
            <person name="Ramakrishna P."/>
            <person name="Satoh S."/>
            <person name="Sattley W.M."/>
            <person name="Shimada Y."/>
            <person name="Taylor H.L."/>
            <person name="Tomo T."/>
            <person name="Tsuchiya T."/>
            <person name="Wang Z.T."/>
            <person name="Raymond J."/>
            <person name="Mimuro M."/>
            <person name="Blankenship R.E."/>
            <person name="Touchman J.W."/>
        </authorList>
    </citation>
    <scope>NUCLEOTIDE SEQUENCE [LARGE SCALE GENOMIC DNA]</scope>
    <source>
        <strain evidence="3">MBIC 11017</strain>
    </source>
</reference>
<dbReference type="HOGENOM" id="CLU_088877_0_1_3"/>
<keyword evidence="1" id="KW-0472">Membrane</keyword>
<feature type="transmembrane region" description="Helical" evidence="1">
    <location>
        <begin position="79"/>
        <end position="104"/>
    </location>
</feature>
<gene>
    <name evidence="2" type="primary">hupE</name>
    <name evidence="2" type="ordered locus">AM1_2783</name>
</gene>
<feature type="transmembrane region" description="Helical" evidence="1">
    <location>
        <begin position="52"/>
        <end position="72"/>
    </location>
</feature>
<feature type="transmembrane region" description="Helical" evidence="1">
    <location>
        <begin position="133"/>
        <end position="149"/>
    </location>
</feature>
<protein>
    <submittedName>
        <fullName evidence="2">Hydrogenase accessory protein HupE/UreJ, putative</fullName>
    </submittedName>
</protein>
<dbReference type="eggNOG" id="COG2370">
    <property type="taxonomic scope" value="Bacteria"/>
</dbReference>
<keyword evidence="1" id="KW-1133">Transmembrane helix</keyword>
<dbReference type="AlphaFoldDB" id="B0C9A2"/>
<sequence>MNKIDRSLRWTSKSIRLSQLLLPALLLAIVLVPVSAQAHFDGSHGVGFVHGFTHPIGGLDHFAAMVAVGLWATQMERRALWAVPLTFVLVMIVGGFIGTTGLAIPFAEQGIASSVLMLGVLITAAVRLPIGQSAAIVALFALLHGYAHGAEMPASASGLSYGLGFVVATALLHLSGIGLGLFCQQMFQRHARLAQLFMGGFVTSLGVYLCVA</sequence>
<dbReference type="KEGG" id="amr:AM1_2783"/>
<dbReference type="EMBL" id="CP000828">
    <property type="protein sequence ID" value="ABW27783.1"/>
    <property type="molecule type" value="Genomic_DNA"/>
</dbReference>